<sequence>MGTPTNGDLPWSIESPLVFSDDELQTSSVESLIVFSDSKLGTSNIDCPATTNSEPVDYDTQDMAQTEDHTTPVDDDDDDNDNDDDDDDDDDDQIDIPVIKFHIWDFLFPSLLPTSNHFLSTNFDHLKNSMNKPPNLVKYLAQNIGILDNIHYCAGIGRDVTMRGGYYWLRKLYENQDKVVKISICLGYEPADLNMLETNIIPFRYPCIRGPLQLVLERGVVDGAASLTLIPNKKQILEIKFSGENQADFILVVEKESMLELLVEMREQLEEEKKGNGIYITVSHMISNSFFFYLQSDSFHTSGQGDVATRSLIHGLSIHPYVQENKIPIYILVDCDPAGFMIAQVVKHSIKEMKRRGIMGLGAKQAKLIGLLPADLTKFLIEEHNKIALTKWDKKAADQMIQNPNFHEW</sequence>
<dbReference type="EMBL" id="CM045869">
    <property type="protein sequence ID" value="KAI7954922.1"/>
    <property type="molecule type" value="Genomic_DNA"/>
</dbReference>
<feature type="non-terminal residue" evidence="1">
    <location>
        <position position="409"/>
    </location>
</feature>
<proteinExistence type="predicted"/>
<reference evidence="2" key="2">
    <citation type="journal article" date="2018" name="Mol. Plant Microbe Interact.">
        <title>Genome sequence resources for the wheat stripe rust pathogen (Puccinia striiformis f. sp. tritici) and the barley stripe rust pathogen (Puccinia striiformis f. sp. hordei).</title>
        <authorList>
            <person name="Xia C."/>
            <person name="Wang M."/>
            <person name="Yin C."/>
            <person name="Cornejo O.E."/>
            <person name="Hulbert S.H."/>
            <person name="Chen X."/>
        </authorList>
    </citation>
    <scope>NUCLEOTIDE SEQUENCE [LARGE SCALE GENOMIC DNA]</scope>
    <source>
        <strain evidence="2">93-210</strain>
    </source>
</reference>
<keyword evidence="2" id="KW-1185">Reference proteome</keyword>
<reference evidence="2" key="1">
    <citation type="journal article" date="2018" name="BMC Genomics">
        <title>Genomic insights into host adaptation between the wheat stripe rust pathogen (Puccinia striiformis f. sp. tritici) and the barley stripe rust pathogen (Puccinia striiformis f. sp. hordei).</title>
        <authorList>
            <person name="Xia C."/>
            <person name="Wang M."/>
            <person name="Yin C."/>
            <person name="Cornejo O.E."/>
            <person name="Hulbert S.H."/>
            <person name="Chen X."/>
        </authorList>
    </citation>
    <scope>NUCLEOTIDE SEQUENCE [LARGE SCALE GENOMIC DNA]</scope>
    <source>
        <strain evidence="2">93-210</strain>
    </source>
</reference>
<organism evidence="1 2">
    <name type="scientific">Puccinia striiformis f. sp. tritici</name>
    <dbReference type="NCBI Taxonomy" id="168172"/>
    <lineage>
        <taxon>Eukaryota</taxon>
        <taxon>Fungi</taxon>
        <taxon>Dikarya</taxon>
        <taxon>Basidiomycota</taxon>
        <taxon>Pucciniomycotina</taxon>
        <taxon>Pucciniomycetes</taxon>
        <taxon>Pucciniales</taxon>
        <taxon>Pucciniaceae</taxon>
        <taxon>Puccinia</taxon>
    </lineage>
</organism>
<accession>A0ACC0EM26</accession>
<dbReference type="Proteomes" id="UP001060170">
    <property type="component" value="Chromosome 5"/>
</dbReference>
<evidence type="ECO:0000313" key="1">
    <source>
        <dbReference type="EMBL" id="KAI7954922.1"/>
    </source>
</evidence>
<comment type="caution">
    <text evidence="1">The sequence shown here is derived from an EMBL/GenBank/DDBJ whole genome shotgun (WGS) entry which is preliminary data.</text>
</comment>
<reference evidence="1 2" key="3">
    <citation type="journal article" date="2022" name="Microbiol. Spectr.">
        <title>Folding features and dynamics of 3D genome architecture in plant fungal pathogens.</title>
        <authorList>
            <person name="Xia C."/>
        </authorList>
    </citation>
    <scope>NUCLEOTIDE SEQUENCE [LARGE SCALE GENOMIC DNA]</scope>
    <source>
        <strain evidence="1 2">93-210</strain>
    </source>
</reference>
<protein>
    <submittedName>
        <fullName evidence="1">Uncharacterized protein</fullName>
    </submittedName>
</protein>
<name>A0ACC0EM26_9BASI</name>
<evidence type="ECO:0000313" key="2">
    <source>
        <dbReference type="Proteomes" id="UP001060170"/>
    </source>
</evidence>
<gene>
    <name evidence="1" type="ORF">MJO28_005322</name>
</gene>